<proteinExistence type="predicted"/>
<gene>
    <name evidence="1" type="ORF">METZ01_LOCUS180295</name>
</gene>
<organism evidence="1">
    <name type="scientific">marine metagenome</name>
    <dbReference type="NCBI Taxonomy" id="408172"/>
    <lineage>
        <taxon>unclassified sequences</taxon>
        <taxon>metagenomes</taxon>
        <taxon>ecological metagenomes</taxon>
    </lineage>
</organism>
<accession>A0A382CP93</accession>
<sequence length="334" mass="36053">MKMRKFDYQKKYWILDLFFQYLSSFHSVQSWSMNHLVSSRFPISLFLMSVSLLLTGCGVGGGSQSEPDTLNTSKPTETNISISVSGKLAQAYVEGATIIADKKESGSTTGNCLLDSGETSTVSSSSGDFSLSVNYGDYVICSTGGTYKDSDGNSVDAAPMMTPAPESDSTDWNMTPLTTLVTTQPSLKTKLDELGGWNTDIASSSGVPSKLLRVAKTVETYWQVSKRLSGDSKKQLKSLNNLALAFKDNGVPTDNTSLKNLTASALETSMNDSSINTDAKDISEDALKDILKTAIDKVTAAVPDSNQKIVEKDVQDKFDDAKDELENNTTNTLI</sequence>
<name>A0A382CP93_9ZZZZ</name>
<protein>
    <submittedName>
        <fullName evidence="1">Uncharacterized protein</fullName>
    </submittedName>
</protein>
<dbReference type="AlphaFoldDB" id="A0A382CP93"/>
<reference evidence="1" key="1">
    <citation type="submission" date="2018-05" db="EMBL/GenBank/DDBJ databases">
        <authorList>
            <person name="Lanie J.A."/>
            <person name="Ng W.-L."/>
            <person name="Kazmierczak K.M."/>
            <person name="Andrzejewski T.M."/>
            <person name="Davidsen T.M."/>
            <person name="Wayne K.J."/>
            <person name="Tettelin H."/>
            <person name="Glass J.I."/>
            <person name="Rusch D."/>
            <person name="Podicherti R."/>
            <person name="Tsui H.-C.T."/>
            <person name="Winkler M.E."/>
        </authorList>
    </citation>
    <scope>NUCLEOTIDE SEQUENCE</scope>
</reference>
<evidence type="ECO:0000313" key="1">
    <source>
        <dbReference type="EMBL" id="SVB27441.1"/>
    </source>
</evidence>
<feature type="non-terminal residue" evidence="1">
    <location>
        <position position="1"/>
    </location>
</feature>
<feature type="non-terminal residue" evidence="1">
    <location>
        <position position="334"/>
    </location>
</feature>
<dbReference type="EMBL" id="UINC01035279">
    <property type="protein sequence ID" value="SVB27441.1"/>
    <property type="molecule type" value="Genomic_DNA"/>
</dbReference>